<dbReference type="InterPro" id="IPR011706">
    <property type="entry name" value="Cu-oxidase_C"/>
</dbReference>
<dbReference type="PANTHER" id="PTHR11709:SF394">
    <property type="entry name" value="FI03373P-RELATED"/>
    <property type="match status" value="1"/>
</dbReference>
<dbReference type="InterPro" id="IPR034279">
    <property type="entry name" value="CuRO_3_CopA"/>
</dbReference>
<dbReference type="Pfam" id="PF07731">
    <property type="entry name" value="Cu-oxidase_2"/>
    <property type="match status" value="1"/>
</dbReference>
<dbReference type="Pfam" id="PF00394">
    <property type="entry name" value="Cu-oxidase"/>
    <property type="match status" value="1"/>
</dbReference>
<dbReference type="InterPro" id="IPR002355">
    <property type="entry name" value="Cu_oxidase_Cu_BS"/>
</dbReference>
<dbReference type="SUPFAM" id="SSF49503">
    <property type="entry name" value="Cupredoxins"/>
    <property type="match status" value="3"/>
</dbReference>
<dbReference type="EMBL" id="CP054856">
    <property type="protein sequence ID" value="QVM85198.1"/>
    <property type="molecule type" value="Genomic_DNA"/>
</dbReference>
<protein>
    <submittedName>
        <fullName evidence="7">Copper resistance system multicopper oxidase</fullName>
    </submittedName>
</protein>
<keyword evidence="2" id="KW-0560">Oxidoreductase</keyword>
<dbReference type="InterPro" id="IPR001117">
    <property type="entry name" value="Cu-oxidase_2nd"/>
</dbReference>
<keyword evidence="1" id="KW-0479">Metal-binding</keyword>
<gene>
    <name evidence="7" type="ORF">HT578_17195</name>
</gene>
<feature type="domain" description="Plastocyanin-like" evidence="4">
    <location>
        <begin position="250"/>
        <end position="345"/>
    </location>
</feature>
<organism evidence="7 8">
    <name type="scientific">Novosphingobium decolorationis</name>
    <dbReference type="NCBI Taxonomy" id="2698673"/>
    <lineage>
        <taxon>Bacteria</taxon>
        <taxon>Pseudomonadati</taxon>
        <taxon>Pseudomonadota</taxon>
        <taxon>Alphaproteobacteria</taxon>
        <taxon>Sphingomonadales</taxon>
        <taxon>Sphingomonadaceae</taxon>
        <taxon>Novosphingobium</taxon>
    </lineage>
</organism>
<evidence type="ECO:0000313" key="8">
    <source>
        <dbReference type="Proteomes" id="UP000677126"/>
    </source>
</evidence>
<dbReference type="InterPro" id="IPR034284">
    <property type="entry name" value="CuRO_1_CopA"/>
</dbReference>
<dbReference type="NCBIfam" id="TIGR01480">
    <property type="entry name" value="copper_res_A"/>
    <property type="match status" value="1"/>
</dbReference>
<feature type="domain" description="Plastocyanin-like" evidence="5">
    <location>
        <begin position="470"/>
        <end position="590"/>
    </location>
</feature>
<evidence type="ECO:0000256" key="3">
    <source>
        <dbReference type="ARBA" id="ARBA00023008"/>
    </source>
</evidence>
<feature type="domain" description="Plastocyanin-like" evidence="6">
    <location>
        <begin position="73"/>
        <end position="178"/>
    </location>
</feature>
<evidence type="ECO:0000259" key="5">
    <source>
        <dbReference type="Pfam" id="PF07731"/>
    </source>
</evidence>
<keyword evidence="3" id="KW-0186">Copper</keyword>
<dbReference type="InterPro" id="IPR006376">
    <property type="entry name" value="Cu-R_CopA"/>
</dbReference>
<evidence type="ECO:0000259" key="6">
    <source>
        <dbReference type="Pfam" id="PF07732"/>
    </source>
</evidence>
<dbReference type="InterPro" id="IPR011707">
    <property type="entry name" value="Cu-oxidase-like_N"/>
</dbReference>
<dbReference type="PROSITE" id="PS51318">
    <property type="entry name" value="TAT"/>
    <property type="match status" value="1"/>
</dbReference>
<accession>A0ABX8E8U6</accession>
<dbReference type="InterPro" id="IPR008972">
    <property type="entry name" value="Cupredoxin"/>
</dbReference>
<dbReference type="CDD" id="cd13896">
    <property type="entry name" value="CuRO_3_CopA"/>
    <property type="match status" value="1"/>
</dbReference>
<dbReference type="CDD" id="cd13848">
    <property type="entry name" value="CuRO_1_CopA"/>
    <property type="match status" value="1"/>
</dbReference>
<evidence type="ECO:0000256" key="1">
    <source>
        <dbReference type="ARBA" id="ARBA00022723"/>
    </source>
</evidence>
<dbReference type="PANTHER" id="PTHR11709">
    <property type="entry name" value="MULTI-COPPER OXIDASE"/>
    <property type="match status" value="1"/>
</dbReference>
<dbReference type="PROSITE" id="PS00079">
    <property type="entry name" value="MULTICOPPER_OXIDASE1"/>
    <property type="match status" value="2"/>
</dbReference>
<dbReference type="CDD" id="cd13874">
    <property type="entry name" value="CuRO_2_CopA"/>
    <property type="match status" value="1"/>
</dbReference>
<keyword evidence="8" id="KW-1185">Reference proteome</keyword>
<sequence length="596" mass="65341">MFQTPHDRRALLAGALTAGGGAAASLLFPHWARAQTHHHHGASTATGTATGATTEGALSGEHIALTIARTPFTLGGRTASATTVNGTVPGPLIRLREGQDVELAVTNHLDVDSSIHWHGILLPFQMDGVPGVTFPGIAPHETFTYRFPVRQSGTYWYHSHSGGQEGTGLFGPLVIDPAHGERVETEREMILMLSDWSFTPPMEIWRKLKARPDYYNFQQQALFENPSGKPWTQEQKLAWGRMRMSPMDIADVTGATYTYLINGQGPDANWTGLFRPGERVRLRVINASAMTIFNLRIPGLPFTVIAADGSDVAPVETDEIQIGVAETYDLVVTPDERAYSIIAESSDRSGFARATLAPRAGMVAPVPPLRQPPRLTMKDMGMGDMDGTDHSGHDMAAMDGMDHGDGGMEMNHSMRDPATAPGVELTPGVDMLAPMPTDRTGERGLGLDDVEHRVLVYTDLQTPEDRDDLTPPTREIVVHLTGNMERYMWSFDGRRFSEMVEPIRLAHNERVRFTLVNETMMTHPIHLHGFFFDLVNGAGKRRPRKHTVSVLPAGKVSFDVTADAPGDWAFHCHLLLHMMSGMFNVVTVRPLEGGAA</sequence>
<dbReference type="RefSeq" id="WP_213500853.1">
    <property type="nucleotide sequence ID" value="NZ_CP054856.1"/>
</dbReference>
<dbReference type="Gene3D" id="2.60.40.420">
    <property type="entry name" value="Cupredoxins - blue copper proteins"/>
    <property type="match status" value="3"/>
</dbReference>
<dbReference type="Proteomes" id="UP000677126">
    <property type="component" value="Chromosome"/>
</dbReference>
<dbReference type="InterPro" id="IPR034282">
    <property type="entry name" value="CuRO_2_CopA"/>
</dbReference>
<dbReference type="InterPro" id="IPR033138">
    <property type="entry name" value="Cu_oxidase_CS"/>
</dbReference>
<evidence type="ECO:0000256" key="2">
    <source>
        <dbReference type="ARBA" id="ARBA00023002"/>
    </source>
</evidence>
<dbReference type="InterPro" id="IPR006311">
    <property type="entry name" value="TAT_signal"/>
</dbReference>
<dbReference type="PROSITE" id="PS00080">
    <property type="entry name" value="MULTICOPPER_OXIDASE2"/>
    <property type="match status" value="1"/>
</dbReference>
<evidence type="ECO:0000313" key="7">
    <source>
        <dbReference type="EMBL" id="QVM85198.1"/>
    </source>
</evidence>
<proteinExistence type="predicted"/>
<reference evidence="7 8" key="1">
    <citation type="journal article" date="2021" name="Int. J. Syst. Evol. Microbiol.">
        <title>Novosphingobium decolorationis sp. nov., an aniline blue-decolourizing bacterium isolated from East Pacific sediment.</title>
        <authorList>
            <person name="Chen X."/>
            <person name="Dong B."/>
            <person name="Chen T."/>
            <person name="Ren N."/>
            <person name="Wang J."/>
            <person name="Xu Y."/>
            <person name="Yang J."/>
            <person name="Zhu S."/>
            <person name="Chen J."/>
        </authorList>
    </citation>
    <scope>NUCLEOTIDE SEQUENCE [LARGE SCALE GENOMIC DNA]</scope>
    <source>
        <strain evidence="7 8">502str22</strain>
    </source>
</reference>
<name>A0ABX8E8U6_9SPHN</name>
<dbReference type="Pfam" id="PF07732">
    <property type="entry name" value="Cu-oxidase_3"/>
    <property type="match status" value="1"/>
</dbReference>
<evidence type="ECO:0000259" key="4">
    <source>
        <dbReference type="Pfam" id="PF00394"/>
    </source>
</evidence>
<dbReference type="InterPro" id="IPR045087">
    <property type="entry name" value="Cu-oxidase_fam"/>
</dbReference>